<dbReference type="EMBL" id="MUJZ01036332">
    <property type="protein sequence ID" value="OTF76671.1"/>
    <property type="molecule type" value="Genomic_DNA"/>
</dbReference>
<dbReference type="AlphaFoldDB" id="A0A1Y3B754"/>
<accession>A0A1Y3B754</accession>
<comment type="caution">
    <text evidence="2">The sequence shown here is derived from an EMBL/GenBank/DDBJ whole genome shotgun (WGS) entry which is preliminary data.</text>
</comment>
<keyword evidence="1" id="KW-0812">Transmembrane</keyword>
<proteinExistence type="predicted"/>
<evidence type="ECO:0000313" key="3">
    <source>
        <dbReference type="Proteomes" id="UP000194236"/>
    </source>
</evidence>
<sequence>MIQSLVEARSGGDVIILGGFGHGHGGGGHDDGFGFGHFGHILTLGSLFGAFGDGNVILGRRR</sequence>
<keyword evidence="1" id="KW-1133">Transmembrane helix</keyword>
<dbReference type="Proteomes" id="UP000194236">
    <property type="component" value="Unassembled WGS sequence"/>
</dbReference>
<keyword evidence="3" id="KW-1185">Reference proteome</keyword>
<evidence type="ECO:0000256" key="1">
    <source>
        <dbReference type="SAM" id="Phobius"/>
    </source>
</evidence>
<evidence type="ECO:0000313" key="2">
    <source>
        <dbReference type="EMBL" id="OTF76671.1"/>
    </source>
</evidence>
<gene>
    <name evidence="2" type="ORF">BLA29_009799</name>
</gene>
<organism evidence="2 3">
    <name type="scientific">Euroglyphus maynei</name>
    <name type="common">Mayne's house dust mite</name>
    <dbReference type="NCBI Taxonomy" id="6958"/>
    <lineage>
        <taxon>Eukaryota</taxon>
        <taxon>Metazoa</taxon>
        <taxon>Ecdysozoa</taxon>
        <taxon>Arthropoda</taxon>
        <taxon>Chelicerata</taxon>
        <taxon>Arachnida</taxon>
        <taxon>Acari</taxon>
        <taxon>Acariformes</taxon>
        <taxon>Sarcoptiformes</taxon>
        <taxon>Astigmata</taxon>
        <taxon>Psoroptidia</taxon>
        <taxon>Analgoidea</taxon>
        <taxon>Pyroglyphidae</taxon>
        <taxon>Pyroglyphinae</taxon>
        <taxon>Euroglyphus</taxon>
    </lineage>
</organism>
<keyword evidence="1" id="KW-0472">Membrane</keyword>
<protein>
    <submittedName>
        <fullName evidence="2">Uncharacterized protein</fullName>
    </submittedName>
</protein>
<name>A0A1Y3B754_EURMA</name>
<feature type="transmembrane region" description="Helical" evidence="1">
    <location>
        <begin position="38"/>
        <end position="58"/>
    </location>
</feature>
<reference evidence="2 3" key="1">
    <citation type="submission" date="2017-03" db="EMBL/GenBank/DDBJ databases">
        <title>Genome Survey of Euroglyphus maynei.</title>
        <authorList>
            <person name="Arlian L.G."/>
            <person name="Morgan M.S."/>
            <person name="Rider S.D."/>
        </authorList>
    </citation>
    <scope>NUCLEOTIDE SEQUENCE [LARGE SCALE GENOMIC DNA]</scope>
    <source>
        <strain evidence="2">Arlian Lab</strain>
        <tissue evidence="2">Whole body</tissue>
    </source>
</reference>